<dbReference type="AlphaFoldDB" id="S4PKY5"/>
<sequence>MVQRKKKIIPFAVLLLVNAAAAIHGLCHGHRVKSYLIATLCKAYNVLILPNTYRPREGHSNYLLKIATKVFFFRRR</sequence>
<accession>S4PKY5</accession>
<feature type="chain" id="PRO_5004522166" description="Secreted protein" evidence="1">
    <location>
        <begin position="23"/>
        <end position="76"/>
    </location>
</feature>
<evidence type="ECO:0008006" key="3">
    <source>
        <dbReference type="Google" id="ProtNLM"/>
    </source>
</evidence>
<proteinExistence type="predicted"/>
<reference evidence="2" key="2">
    <citation type="submission" date="2013-05" db="EMBL/GenBank/DDBJ databases">
        <authorList>
            <person name="Carter J.-M."/>
            <person name="Baker S.C."/>
            <person name="Pink R."/>
            <person name="Carter D.R.F."/>
            <person name="Collins A."/>
            <person name="Tomlin J."/>
            <person name="Gibbs M."/>
            <person name="Breuker C.J."/>
        </authorList>
    </citation>
    <scope>NUCLEOTIDE SEQUENCE</scope>
    <source>
        <tissue evidence="2">Ovary</tissue>
    </source>
</reference>
<name>S4PKY5_9NEOP</name>
<evidence type="ECO:0000256" key="1">
    <source>
        <dbReference type="SAM" id="SignalP"/>
    </source>
</evidence>
<dbReference type="EMBL" id="GAIX01004290">
    <property type="protein sequence ID" value="JAA88270.1"/>
    <property type="molecule type" value="Transcribed_RNA"/>
</dbReference>
<evidence type="ECO:0000313" key="2">
    <source>
        <dbReference type="EMBL" id="JAA88270.1"/>
    </source>
</evidence>
<reference evidence="2" key="1">
    <citation type="journal article" date="2013" name="BMC Genomics">
        <title>Unscrambling butterfly oogenesis.</title>
        <authorList>
            <person name="Carter J.M."/>
            <person name="Baker S.C."/>
            <person name="Pink R."/>
            <person name="Carter D.R."/>
            <person name="Collins A."/>
            <person name="Tomlin J."/>
            <person name="Gibbs M."/>
            <person name="Breuker C.J."/>
        </authorList>
    </citation>
    <scope>NUCLEOTIDE SEQUENCE</scope>
    <source>
        <tissue evidence="2">Ovary</tissue>
    </source>
</reference>
<organism evidence="2">
    <name type="scientific">Pararge aegeria</name>
    <name type="common">speckled wood butterfly</name>
    <dbReference type="NCBI Taxonomy" id="116150"/>
    <lineage>
        <taxon>Eukaryota</taxon>
        <taxon>Metazoa</taxon>
        <taxon>Ecdysozoa</taxon>
        <taxon>Arthropoda</taxon>
        <taxon>Hexapoda</taxon>
        <taxon>Insecta</taxon>
        <taxon>Pterygota</taxon>
        <taxon>Neoptera</taxon>
        <taxon>Endopterygota</taxon>
        <taxon>Lepidoptera</taxon>
        <taxon>Glossata</taxon>
        <taxon>Ditrysia</taxon>
        <taxon>Papilionoidea</taxon>
        <taxon>Nymphalidae</taxon>
        <taxon>Satyrinae</taxon>
        <taxon>Satyrini</taxon>
        <taxon>Parargina</taxon>
        <taxon>Pararge</taxon>
    </lineage>
</organism>
<keyword evidence="1" id="KW-0732">Signal</keyword>
<protein>
    <recommendedName>
        <fullName evidence="3">Secreted protein</fullName>
    </recommendedName>
</protein>
<feature type="signal peptide" evidence="1">
    <location>
        <begin position="1"/>
        <end position="22"/>
    </location>
</feature>